<accession>A0A2S5SSF8</accession>
<dbReference type="RefSeq" id="WP_104303283.1">
    <property type="nucleotide sequence ID" value="NZ_PSNX01000012.1"/>
</dbReference>
<evidence type="ECO:0000313" key="2">
    <source>
        <dbReference type="EMBL" id="PPE65661.1"/>
    </source>
</evidence>
<protein>
    <submittedName>
        <fullName evidence="2">Molybdopterin synthase sulfur carrier subunit</fullName>
    </submittedName>
</protein>
<sequence length="84" mass="9192">MKITFKLYATLTDYLPPQARSDNRLELDVEPGATIADVVAPFNLPMKLVHLVLVNGVYVPPEARASHRLQEGDVLAIWPPIAGG</sequence>
<evidence type="ECO:0000259" key="1">
    <source>
        <dbReference type="Pfam" id="PF14451"/>
    </source>
</evidence>
<dbReference type="InterPro" id="IPR016155">
    <property type="entry name" value="Mopterin_synth/thiamin_S_b"/>
</dbReference>
<keyword evidence="3" id="KW-1185">Reference proteome</keyword>
<dbReference type="Pfam" id="PF14451">
    <property type="entry name" value="Ub-Mut7C"/>
    <property type="match status" value="1"/>
</dbReference>
<comment type="caution">
    <text evidence="2">The sequence shown here is derived from an EMBL/GenBank/DDBJ whole genome shotgun (WGS) entry which is preliminary data.</text>
</comment>
<feature type="domain" description="Ubiquitin Mut7-C" evidence="1">
    <location>
        <begin position="2"/>
        <end position="79"/>
    </location>
</feature>
<reference evidence="2 3" key="1">
    <citation type="submission" date="2018-02" db="EMBL/GenBank/DDBJ databases">
        <title>Reclassifiation of [Polyangium] brachysporum DSM 7029 as Guopingzhaonella breviflexa gen. nov., sp. nov., a member of the family Comamonadaceae.</title>
        <authorList>
            <person name="Tang B."/>
        </authorList>
    </citation>
    <scope>NUCLEOTIDE SEQUENCE [LARGE SCALE GENOMIC DNA]</scope>
    <source>
        <strain evidence="2 3">BCRC 80649</strain>
    </source>
</reference>
<dbReference type="Proteomes" id="UP000238605">
    <property type="component" value="Unassembled WGS sequence"/>
</dbReference>
<proteinExistence type="predicted"/>
<gene>
    <name evidence="2" type="ORF">C1704_13615</name>
</gene>
<dbReference type="OrthoDB" id="7860782at2"/>
<dbReference type="SUPFAM" id="SSF54285">
    <property type="entry name" value="MoaD/ThiS"/>
    <property type="match status" value="1"/>
</dbReference>
<dbReference type="InterPro" id="IPR012675">
    <property type="entry name" value="Beta-grasp_dom_sf"/>
</dbReference>
<organism evidence="2 3">
    <name type="scientific">Caldimonas caldifontis</name>
    <dbReference type="NCBI Taxonomy" id="1452508"/>
    <lineage>
        <taxon>Bacteria</taxon>
        <taxon>Pseudomonadati</taxon>
        <taxon>Pseudomonadota</taxon>
        <taxon>Betaproteobacteria</taxon>
        <taxon>Burkholderiales</taxon>
        <taxon>Sphaerotilaceae</taxon>
        <taxon>Caldimonas</taxon>
    </lineage>
</organism>
<dbReference type="Gene3D" id="3.10.20.30">
    <property type="match status" value="1"/>
</dbReference>
<evidence type="ECO:0000313" key="3">
    <source>
        <dbReference type="Proteomes" id="UP000238605"/>
    </source>
</evidence>
<dbReference type="AlphaFoldDB" id="A0A2S5SSF8"/>
<dbReference type="InterPro" id="IPR027798">
    <property type="entry name" value="Ub_Mut7C"/>
</dbReference>
<dbReference type="EMBL" id="PSNX01000012">
    <property type="protein sequence ID" value="PPE65661.1"/>
    <property type="molecule type" value="Genomic_DNA"/>
</dbReference>
<name>A0A2S5SSF8_9BURK</name>